<comment type="similarity">
    <text evidence="8">Belongs to the glutamate 5-kinase family.</text>
</comment>
<feature type="binding site" evidence="8">
    <location>
        <begin position="171"/>
        <end position="172"/>
    </location>
    <ligand>
        <name>ATP</name>
        <dbReference type="ChEBI" id="CHEBI:30616"/>
    </ligand>
</feature>
<sequence>MNSSHAQKIVVKVGSSSLTSMHGEISRKKLEKLVNEIVQLKDDGHEVIVVSSGAVAAGYRKLGCLERPQTLPEKQAAASIGQGLLMEAYSDLFISHGYVASQILITRDDFSDRTRYNNVRNTMNVLLDRGIIPIINENDSLTVKNLKFGNNDVLSAKVAGLIDADKLIILSDIDGLFSSDPRKDTNAKLLKNVHEITKDIEKLAGSSSSTVGTGGMKTKLDAVKIAMASGIPVFLGKANSVNILSDAVNKKAIGTYFEQKKKKILLNKKKHWIAFHSEPEGELAIDPHVKEEMIESKKNLHLDDVCDVKGQFHSEDVVKITDLDGKELGLGIVNHSSDQIKDLKQDYEEEDNTTVIDRKDFVYFDLSVPANL</sequence>
<evidence type="ECO:0000256" key="7">
    <source>
        <dbReference type="ARBA" id="ARBA00022840"/>
    </source>
</evidence>
<evidence type="ECO:0000313" key="10">
    <source>
        <dbReference type="EMBL" id="WLR42113.1"/>
    </source>
</evidence>
<feature type="binding site" evidence="8">
    <location>
        <begin position="213"/>
        <end position="219"/>
    </location>
    <ligand>
        <name>ATP</name>
        <dbReference type="ChEBI" id="CHEBI:30616"/>
    </ligand>
</feature>
<evidence type="ECO:0000256" key="8">
    <source>
        <dbReference type="HAMAP-Rule" id="MF_00456"/>
    </source>
</evidence>
<dbReference type="SUPFAM" id="SSF88697">
    <property type="entry name" value="PUA domain-like"/>
    <property type="match status" value="1"/>
</dbReference>
<dbReference type="InterPro" id="IPR002478">
    <property type="entry name" value="PUA"/>
</dbReference>
<dbReference type="InterPro" id="IPR015947">
    <property type="entry name" value="PUA-like_sf"/>
</dbReference>
<dbReference type="GO" id="GO:0004349">
    <property type="term" value="F:glutamate 5-kinase activity"/>
    <property type="evidence" value="ECO:0007669"/>
    <property type="project" value="UniProtKB-EC"/>
</dbReference>
<dbReference type="SMART" id="SM00359">
    <property type="entry name" value="PUA"/>
    <property type="match status" value="1"/>
</dbReference>
<dbReference type="EC" id="2.7.2.11" evidence="8"/>
<feature type="binding site" evidence="8">
    <location>
        <position position="12"/>
    </location>
    <ligand>
        <name>ATP</name>
        <dbReference type="ChEBI" id="CHEBI:30616"/>
    </ligand>
</feature>
<dbReference type="PIRSF" id="PIRSF000729">
    <property type="entry name" value="GK"/>
    <property type="match status" value="1"/>
</dbReference>
<dbReference type="PROSITE" id="PS50890">
    <property type="entry name" value="PUA"/>
    <property type="match status" value="1"/>
</dbReference>
<dbReference type="Gene3D" id="3.40.1160.10">
    <property type="entry name" value="Acetylglutamate kinase-like"/>
    <property type="match status" value="1"/>
</dbReference>
<gene>
    <name evidence="8 10" type="primary">proB</name>
    <name evidence="10" type="ORF">LC087_15285</name>
</gene>
<evidence type="ECO:0000256" key="6">
    <source>
        <dbReference type="ARBA" id="ARBA00022777"/>
    </source>
</evidence>
<dbReference type="InterPro" id="IPR036974">
    <property type="entry name" value="PUA_sf"/>
</dbReference>
<dbReference type="Gene3D" id="2.30.130.10">
    <property type="entry name" value="PUA domain"/>
    <property type="match status" value="1"/>
</dbReference>
<dbReference type="InterPro" id="IPR001048">
    <property type="entry name" value="Asp/Glu/Uridylate_kinase"/>
</dbReference>
<dbReference type="Pfam" id="PF00696">
    <property type="entry name" value="AA_kinase"/>
    <property type="match status" value="1"/>
</dbReference>
<dbReference type="SUPFAM" id="SSF53633">
    <property type="entry name" value="Carbamate kinase-like"/>
    <property type="match status" value="1"/>
</dbReference>
<feature type="binding site" evidence="8">
    <location>
        <position position="139"/>
    </location>
    <ligand>
        <name>substrate</name>
    </ligand>
</feature>
<keyword evidence="5 8" id="KW-0547">Nucleotide-binding</keyword>
<accession>A0ABY9JTN7</accession>
<organism evidence="10 11">
    <name type="scientific">Bacillus carboniphilus</name>
    <dbReference type="NCBI Taxonomy" id="86663"/>
    <lineage>
        <taxon>Bacteria</taxon>
        <taxon>Bacillati</taxon>
        <taxon>Bacillota</taxon>
        <taxon>Bacilli</taxon>
        <taxon>Bacillales</taxon>
        <taxon>Bacillaceae</taxon>
        <taxon>Bacillus</taxon>
    </lineage>
</organism>
<comment type="catalytic activity">
    <reaction evidence="8">
        <text>L-glutamate + ATP = L-glutamyl 5-phosphate + ADP</text>
        <dbReference type="Rhea" id="RHEA:14877"/>
        <dbReference type="ChEBI" id="CHEBI:29985"/>
        <dbReference type="ChEBI" id="CHEBI:30616"/>
        <dbReference type="ChEBI" id="CHEBI:58274"/>
        <dbReference type="ChEBI" id="CHEBI:456216"/>
        <dbReference type="EC" id="2.7.2.11"/>
    </reaction>
</comment>
<comment type="pathway">
    <text evidence="8">Amino-acid biosynthesis; L-proline biosynthesis; L-glutamate 5-semialdehyde from L-glutamate: step 1/2.</text>
</comment>
<protein>
    <recommendedName>
        <fullName evidence="8">Glutamate 5-kinase</fullName>
        <ecNumber evidence="8">2.7.2.11</ecNumber>
    </recommendedName>
    <alternativeName>
        <fullName evidence="8">Gamma-glutamyl kinase</fullName>
        <shortName evidence="8">GK</shortName>
    </alternativeName>
</protein>
<feature type="binding site" evidence="8">
    <location>
        <position position="52"/>
    </location>
    <ligand>
        <name>substrate</name>
    </ligand>
</feature>
<evidence type="ECO:0000256" key="4">
    <source>
        <dbReference type="ARBA" id="ARBA00022679"/>
    </source>
</evidence>
<feature type="binding site" evidence="8">
    <location>
        <position position="151"/>
    </location>
    <ligand>
        <name>substrate</name>
    </ligand>
</feature>
<feature type="domain" description="PUA" evidence="9">
    <location>
        <begin position="281"/>
        <end position="363"/>
    </location>
</feature>
<dbReference type="InterPro" id="IPR036393">
    <property type="entry name" value="AceGlu_kinase-like_sf"/>
</dbReference>
<keyword evidence="3 8" id="KW-0641">Proline biosynthesis</keyword>
<keyword evidence="7 8" id="KW-0067">ATP-binding</keyword>
<name>A0ABY9JTN7_9BACI</name>
<evidence type="ECO:0000256" key="5">
    <source>
        <dbReference type="ARBA" id="ARBA00022741"/>
    </source>
</evidence>
<dbReference type="PRINTS" id="PR00474">
    <property type="entry name" value="GLU5KINASE"/>
</dbReference>
<evidence type="ECO:0000256" key="2">
    <source>
        <dbReference type="ARBA" id="ARBA00022605"/>
    </source>
</evidence>
<reference evidence="10 11" key="1">
    <citation type="submission" date="2023-06" db="EMBL/GenBank/DDBJ databases">
        <title>Five Gram-positive bacteria isolated from mangrove sediments in Shenzhen, Guangdong, China.</title>
        <authorList>
            <person name="Yu S."/>
            <person name="Zheng W."/>
            <person name="Huang Y."/>
        </authorList>
    </citation>
    <scope>NUCLEOTIDE SEQUENCE [LARGE SCALE GENOMIC DNA]</scope>
    <source>
        <strain evidence="10 11">SaN35-3</strain>
    </source>
</reference>
<dbReference type="CDD" id="cd04242">
    <property type="entry name" value="AAK_G5K_ProB"/>
    <property type="match status" value="1"/>
</dbReference>
<dbReference type="EMBL" id="CP129013">
    <property type="protein sequence ID" value="WLR42113.1"/>
    <property type="molecule type" value="Genomic_DNA"/>
</dbReference>
<dbReference type="InterPro" id="IPR011529">
    <property type="entry name" value="Glu_5kinase"/>
</dbReference>
<keyword evidence="6 8" id="KW-0418">Kinase</keyword>
<keyword evidence="4 8" id="KW-0808">Transferase</keyword>
<dbReference type="CDD" id="cd21157">
    <property type="entry name" value="PUA_G5K"/>
    <property type="match status" value="1"/>
</dbReference>
<evidence type="ECO:0000313" key="11">
    <source>
        <dbReference type="Proteomes" id="UP001197974"/>
    </source>
</evidence>
<dbReference type="InterPro" id="IPR041739">
    <property type="entry name" value="G5K_ProB"/>
</dbReference>
<keyword evidence="2 8" id="KW-0028">Amino-acid biosynthesis</keyword>
<keyword evidence="1 8" id="KW-0963">Cytoplasm</keyword>
<evidence type="ECO:0000259" key="9">
    <source>
        <dbReference type="SMART" id="SM00359"/>
    </source>
</evidence>
<dbReference type="Pfam" id="PF01472">
    <property type="entry name" value="PUA"/>
    <property type="match status" value="1"/>
</dbReference>
<keyword evidence="11" id="KW-1185">Reference proteome</keyword>
<proteinExistence type="inferred from homology"/>
<dbReference type="HAMAP" id="MF_00456">
    <property type="entry name" value="ProB"/>
    <property type="match status" value="1"/>
</dbReference>
<dbReference type="InterPro" id="IPR005715">
    <property type="entry name" value="Glu_5kinase/COase_Synthase"/>
</dbReference>
<dbReference type="PANTHER" id="PTHR43654">
    <property type="entry name" value="GLUTAMATE 5-KINASE"/>
    <property type="match status" value="1"/>
</dbReference>
<dbReference type="PANTHER" id="PTHR43654:SF1">
    <property type="entry name" value="ISOPENTENYL PHOSPHATE KINASE"/>
    <property type="match status" value="1"/>
</dbReference>
<comment type="subcellular location">
    <subcellularLocation>
        <location evidence="8">Cytoplasm</location>
    </subcellularLocation>
</comment>
<evidence type="ECO:0000256" key="3">
    <source>
        <dbReference type="ARBA" id="ARBA00022650"/>
    </source>
</evidence>
<dbReference type="NCBIfam" id="TIGR01027">
    <property type="entry name" value="proB"/>
    <property type="match status" value="1"/>
</dbReference>
<dbReference type="InterPro" id="IPR001057">
    <property type="entry name" value="Glu/AcGlu_kinase"/>
</dbReference>
<evidence type="ECO:0000256" key="1">
    <source>
        <dbReference type="ARBA" id="ARBA00022490"/>
    </source>
</evidence>
<comment type="function">
    <text evidence="8">Catalyzes the transfer of a phosphate group to glutamate to form L-glutamate 5-phosphate.</text>
</comment>
<dbReference type="Proteomes" id="UP001197974">
    <property type="component" value="Chromosome"/>
</dbReference>